<organism evidence="1 2">
    <name type="scientific">Corchorus olitorius</name>
    <dbReference type="NCBI Taxonomy" id="93759"/>
    <lineage>
        <taxon>Eukaryota</taxon>
        <taxon>Viridiplantae</taxon>
        <taxon>Streptophyta</taxon>
        <taxon>Embryophyta</taxon>
        <taxon>Tracheophyta</taxon>
        <taxon>Spermatophyta</taxon>
        <taxon>Magnoliopsida</taxon>
        <taxon>eudicotyledons</taxon>
        <taxon>Gunneridae</taxon>
        <taxon>Pentapetalae</taxon>
        <taxon>rosids</taxon>
        <taxon>malvids</taxon>
        <taxon>Malvales</taxon>
        <taxon>Malvaceae</taxon>
        <taxon>Grewioideae</taxon>
        <taxon>Apeibeae</taxon>
        <taxon>Corchorus</taxon>
    </lineage>
</organism>
<name>A0A1R3KCH3_9ROSI</name>
<gene>
    <name evidence="1" type="ORF">COLO4_09296</name>
</gene>
<proteinExistence type="predicted"/>
<keyword evidence="2" id="KW-1185">Reference proteome</keyword>
<comment type="caution">
    <text evidence="1">The sequence shown here is derived from an EMBL/GenBank/DDBJ whole genome shotgun (WGS) entry which is preliminary data.</text>
</comment>
<dbReference type="AlphaFoldDB" id="A0A1R3KCH3"/>
<dbReference type="EMBL" id="AWUE01014204">
    <property type="protein sequence ID" value="OMP04790.1"/>
    <property type="molecule type" value="Genomic_DNA"/>
</dbReference>
<sequence length="58" mass="7245">MAIIVVVGNALEVYRQMLHSRRIYKILFHCHRMFHYCRMLHCRRMFHCRKNLCRNPQI</sequence>
<evidence type="ECO:0000313" key="1">
    <source>
        <dbReference type="EMBL" id="OMP04790.1"/>
    </source>
</evidence>
<accession>A0A1R3KCH3</accession>
<dbReference type="Proteomes" id="UP000187203">
    <property type="component" value="Unassembled WGS sequence"/>
</dbReference>
<reference evidence="2" key="1">
    <citation type="submission" date="2013-09" db="EMBL/GenBank/DDBJ databases">
        <title>Corchorus olitorius genome sequencing.</title>
        <authorList>
            <person name="Alam M."/>
            <person name="Haque M.S."/>
            <person name="Islam M.S."/>
            <person name="Emdad E.M."/>
            <person name="Islam M.M."/>
            <person name="Ahmed B."/>
            <person name="Halim A."/>
            <person name="Hossen Q.M.M."/>
            <person name="Hossain M.Z."/>
            <person name="Ahmed R."/>
            <person name="Khan M.M."/>
            <person name="Islam R."/>
            <person name="Rashid M.M."/>
            <person name="Khan S.A."/>
            <person name="Rahman M.S."/>
            <person name="Alam M."/>
            <person name="Yahiya A.S."/>
            <person name="Khan M.S."/>
            <person name="Azam M.S."/>
            <person name="Haque T."/>
            <person name="Lashkar M.Z.H."/>
            <person name="Akhand A.I."/>
            <person name="Morshed G."/>
            <person name="Roy S."/>
            <person name="Uddin K.S."/>
            <person name="Rabeya T."/>
            <person name="Hossain A.S."/>
            <person name="Chowdhury A."/>
            <person name="Snigdha A.R."/>
            <person name="Mortoza M.S."/>
            <person name="Matin S.A."/>
            <person name="Hoque S.M.E."/>
            <person name="Islam M.K."/>
            <person name="Roy D.K."/>
            <person name="Haider R."/>
            <person name="Moosa M.M."/>
            <person name="Elias S.M."/>
            <person name="Hasan A.M."/>
            <person name="Jahan S."/>
            <person name="Shafiuddin M."/>
            <person name="Mahmood N."/>
            <person name="Shommy N.S."/>
        </authorList>
    </citation>
    <scope>NUCLEOTIDE SEQUENCE [LARGE SCALE GENOMIC DNA]</scope>
    <source>
        <strain evidence="2">cv. O-4</strain>
    </source>
</reference>
<protein>
    <submittedName>
        <fullName evidence="1">Uncharacterized protein</fullName>
    </submittedName>
</protein>
<evidence type="ECO:0000313" key="2">
    <source>
        <dbReference type="Proteomes" id="UP000187203"/>
    </source>
</evidence>